<dbReference type="OMA" id="HNLSYPP"/>
<reference evidence="7" key="1">
    <citation type="submission" date="2022-12" db="EMBL/GenBank/DDBJ databases">
        <title>Genome assemblies of Blomia tropicalis.</title>
        <authorList>
            <person name="Cui Y."/>
        </authorList>
    </citation>
    <scope>NUCLEOTIDE SEQUENCE</scope>
    <source>
        <tissue evidence="7">Adult mites</tissue>
    </source>
</reference>
<dbReference type="Pfam" id="PF21055">
    <property type="entry name" value="ZSWIM4-8_C"/>
    <property type="match status" value="1"/>
</dbReference>
<feature type="compositionally biased region" description="Polar residues" evidence="5">
    <location>
        <begin position="1257"/>
        <end position="1302"/>
    </location>
</feature>
<dbReference type="InterPro" id="IPR057945">
    <property type="entry name" value="TPR_ZSWIM8"/>
</dbReference>
<feature type="region of interest" description="Disordered" evidence="5">
    <location>
        <begin position="873"/>
        <end position="909"/>
    </location>
</feature>
<feature type="compositionally biased region" description="Polar residues" evidence="5">
    <location>
        <begin position="727"/>
        <end position="756"/>
    </location>
</feature>
<dbReference type="Proteomes" id="UP001142055">
    <property type="component" value="Chromosome 3"/>
</dbReference>
<feature type="region of interest" description="Disordered" evidence="5">
    <location>
        <begin position="1540"/>
        <end position="1569"/>
    </location>
</feature>
<evidence type="ECO:0000259" key="6">
    <source>
        <dbReference type="PROSITE" id="PS50966"/>
    </source>
</evidence>
<evidence type="ECO:0000256" key="5">
    <source>
        <dbReference type="SAM" id="MobiDB-lite"/>
    </source>
</evidence>
<keyword evidence="1" id="KW-0479">Metal-binding</keyword>
<feature type="region of interest" description="Disordered" evidence="5">
    <location>
        <begin position="1257"/>
        <end position="1305"/>
    </location>
</feature>
<accession>A0A9Q0RJ11</accession>
<feature type="region of interest" description="Disordered" evidence="5">
    <location>
        <begin position="1150"/>
        <end position="1209"/>
    </location>
</feature>
<feature type="compositionally biased region" description="Acidic residues" evidence="5">
    <location>
        <begin position="710"/>
        <end position="726"/>
    </location>
</feature>
<feature type="compositionally biased region" description="Low complexity" evidence="5">
    <location>
        <begin position="1546"/>
        <end position="1555"/>
    </location>
</feature>
<gene>
    <name evidence="7" type="ORF">RDWZM_007436</name>
</gene>
<feature type="compositionally biased region" description="Low complexity" evidence="5">
    <location>
        <begin position="500"/>
        <end position="509"/>
    </location>
</feature>
<name>A0A9Q0RJ11_BLOTA</name>
<feature type="region of interest" description="Disordered" evidence="5">
    <location>
        <begin position="46"/>
        <end position="68"/>
    </location>
</feature>
<dbReference type="GO" id="GO:0031462">
    <property type="term" value="C:Cul2-RING ubiquitin ligase complex"/>
    <property type="evidence" value="ECO:0007669"/>
    <property type="project" value="TreeGrafter"/>
</dbReference>
<evidence type="ECO:0000256" key="1">
    <source>
        <dbReference type="ARBA" id="ARBA00022723"/>
    </source>
</evidence>
<dbReference type="PANTHER" id="PTHR22619">
    <property type="entry name" value="ZINC FINGER SWIM DOMAIN CONTAINING PROTEIN 4, 5, 6"/>
    <property type="match status" value="1"/>
</dbReference>
<evidence type="ECO:0000256" key="3">
    <source>
        <dbReference type="ARBA" id="ARBA00022833"/>
    </source>
</evidence>
<dbReference type="Pfam" id="PF25572">
    <property type="entry name" value="TPR_ZSWIM8"/>
    <property type="match status" value="1"/>
</dbReference>
<feature type="compositionally biased region" description="Low complexity" evidence="5">
    <location>
        <begin position="893"/>
        <end position="904"/>
    </location>
</feature>
<proteinExistence type="predicted"/>
<organism evidence="7 8">
    <name type="scientific">Blomia tropicalis</name>
    <name type="common">Mite</name>
    <dbReference type="NCBI Taxonomy" id="40697"/>
    <lineage>
        <taxon>Eukaryota</taxon>
        <taxon>Metazoa</taxon>
        <taxon>Ecdysozoa</taxon>
        <taxon>Arthropoda</taxon>
        <taxon>Chelicerata</taxon>
        <taxon>Arachnida</taxon>
        <taxon>Acari</taxon>
        <taxon>Acariformes</taxon>
        <taxon>Sarcoptiformes</taxon>
        <taxon>Astigmata</taxon>
        <taxon>Glycyphagoidea</taxon>
        <taxon>Echimyopodidae</taxon>
        <taxon>Blomia</taxon>
    </lineage>
</organism>
<sequence>MTDLISWADSDPFEEDDSWMSEPESVCNNWRGWKKIPSNGSSNGLSLLGGGAGSSNSQSNPFNPFNTSSLSTGRIGSNSTNGSAVATVSSVVSTLSNTVTTTQSSVLVGPNNPLSSIVINVASSQASTTATTPTVVGLGANGTSSSTAAHPNGRRPSSPTYAILNSTFRDMTTVPSLTELTARVVANYIPFEVVEKIFPPVPEPLQLRIAFWSFPNNDEDIRLYSCLANGSADEFQKGESLYRSDAVRRLLQIGFHLSATVASSMLKPFTVAVTFDRGRITKCSCTCNCQSSWCSHVVCVCLHRIYQPTTISLRAPVSESLYRLDLHQLRKFALNLIAEFPQQILPTAQRLLDDLLLNQQSNINLMFGAPDPTAGASIHDQTKWCLDKGLLQENIRKIVIKLCIPSPMVYSDVNFLVTTAPPAASEWTSLLRPLRGREPEGLWNLLSIVREMLRRHDRNSFPLLTILTEEILSCDQILVWWFNTNVSLLKGYPATSNGSVVSNGNNNGNNGSGNNGSNNQNNRSSIHSNIHTSQHACSSLCDEIVVLWRLLVLNPALSVQDTQSLFKRLRCYHMETLAIVMDKLGTNHSSVNVNATNSNVNGNGKTQSDIEIFSGFKPAMASCLIDWSAYPIHGITDQSNRPYCCTSINQASPSLSTIGCQHAISGSVKMDHHYHHHHHQTWKNQTEDNQSSLMKQSSSDSSTVSTEANTGDDEADDTNEGNDSEDSGMNNGNEQEWDQSTQSSRSNGLEENSQPTIDEVVEPSIAPESGCRKGTNSDYQIYFYEDQDPIGRHSKRSTSAYVGWSQLVESGNFHERFSIEMIEAIEVKPIEDSFEILFSRAEALYAHGYVKEASQLSVRLAQELLNDPPVLQVEAEPGTSNSTGNNILPLPTPSTSQQCQQSTSGRNHTKRTVRCRFNPHLHRISLLASATLSKAAFLCQVLSENDQSHLLAFHVGLFGLELVRPPASTKALEVKLANQEQELVNSLKRIPLCSRALAVLREKAEQLRNGRMTTRGDALLPLTLASYIFDALVLSNCATPISTSSYGITMLQTPLNVNTWRHPDDEKLGFEASVAAIGLKANVAEAEHPLLCEGTRRQRGDLALTLLVHYKDNKERLNKIMDKLLDKDIHQIYRKTANSTNLLTMETINQQQKGTSPARVVRTQQQQQQPPPPSTSTETTTSAEQISGEQSSTSKEGFLGSSPGPSGVCRWDEEYKSWEAKFRRMNLSNNIEEGQQASTSNQSSQPIASSPLTTATVGMNMNSSIDSASAPETTSSDNSPTMTRRRTNLSFQTPQQSSTPTIGKSDIMIMAHRTLPHPPPRPMYINHNSKRGLYPIIPNQPSEASAHFMFELAKTVLAKAGGNNTSVLFTQPPSAQNCRAPHRNLHMCAFKIGLYALGLHNAVTPNWLSRTYSSQASWITCQAMEIGPQAISFLIDTWEGHLTPPEVADLADRAHRGPGQEKMMVQSAAMLALSCLPHAHALTPINIQIALNQCKEQSNTMLERACLVVEQAAQGGGVHPEVLFKIAKIWHELYKAEVKETERQTNENQNDQETQSPIEYRSNQDDQRKPITMDQYAAAAAYYQADPTIAGYFMVPQSFPQDVGQFGGIPTSVTAAQVQGSDISMNSSGPIVSYSASQQSNGMVFPGAVYGGQTAAIGPEGPIQFFNPNAGFMGQPQQQPAIITQSQQQQQQQQRTFCNQYPYGPISTPNPQLFPYQYKPGVAASNYYLLRPMIQPNGVSNQSTSSQVPTLNMSNNNGVQQQQSSPSLMFYYMGYPKTIATSGGPYVTAPSQHHGQTNHGHGGHHHNYGQHQHGQQASASNGHHHHNHSHHHHHPHGHKSMSQRQMAYMHSAYRVGMLAMDALARRCHDERPLLKFARNPTYCEDVKWLRDISKEFGPPFLQEFCMFSVNAIASPFVLYDIIIDVAPSLAANSSTLNNVSTISSPYIQSIRSQLLAPLIQKCQQLFTQCIWQKINHINASDYEDFLTIIRSARAAFNLVPGGHLHFNEVIHGLKRQKTCKKELWIMIQNVLANG</sequence>
<dbReference type="PANTHER" id="PTHR22619:SF1">
    <property type="entry name" value="ZINC FINGER SWIM DOMAIN-CONTAINING PROTEIN 8"/>
    <property type="match status" value="1"/>
</dbReference>
<keyword evidence="3" id="KW-0862">Zinc</keyword>
<evidence type="ECO:0000256" key="2">
    <source>
        <dbReference type="ARBA" id="ARBA00022771"/>
    </source>
</evidence>
<dbReference type="InterPro" id="IPR048370">
    <property type="entry name" value="ZSWIM4-8_C"/>
</dbReference>
<feature type="compositionally biased region" description="Basic residues" evidence="5">
    <location>
        <begin position="1822"/>
        <end position="1841"/>
    </location>
</feature>
<feature type="compositionally biased region" description="Polar residues" evidence="5">
    <location>
        <begin position="1183"/>
        <end position="1195"/>
    </location>
</feature>
<feature type="domain" description="SWIM-type" evidence="6">
    <location>
        <begin position="269"/>
        <end position="305"/>
    </location>
</feature>
<evidence type="ECO:0000256" key="4">
    <source>
        <dbReference type="PROSITE-ProRule" id="PRU00325"/>
    </source>
</evidence>
<feature type="compositionally biased region" description="Basic residues" evidence="5">
    <location>
        <begin position="672"/>
        <end position="681"/>
    </location>
</feature>
<evidence type="ECO:0000313" key="7">
    <source>
        <dbReference type="EMBL" id="KAJ6216279.1"/>
    </source>
</evidence>
<feature type="compositionally biased region" description="Low complexity" evidence="5">
    <location>
        <begin position="54"/>
        <end position="68"/>
    </location>
</feature>
<feature type="region of interest" description="Disordered" evidence="5">
    <location>
        <begin position="671"/>
        <end position="773"/>
    </location>
</feature>
<dbReference type="PROSITE" id="PS50966">
    <property type="entry name" value="ZF_SWIM"/>
    <property type="match status" value="1"/>
</dbReference>
<evidence type="ECO:0000313" key="8">
    <source>
        <dbReference type="Proteomes" id="UP001142055"/>
    </source>
</evidence>
<dbReference type="InterPro" id="IPR007527">
    <property type="entry name" value="Znf_SWIM"/>
</dbReference>
<dbReference type="GO" id="GO:0008270">
    <property type="term" value="F:zinc ion binding"/>
    <property type="evidence" value="ECO:0007669"/>
    <property type="project" value="UniProtKB-KW"/>
</dbReference>
<keyword evidence="8" id="KW-1185">Reference proteome</keyword>
<feature type="region of interest" description="Disordered" evidence="5">
    <location>
        <begin position="1"/>
        <end position="22"/>
    </location>
</feature>
<protein>
    <recommendedName>
        <fullName evidence="6">SWIM-type domain-containing protein</fullName>
    </recommendedName>
</protein>
<comment type="caution">
    <text evidence="7">The sequence shown here is derived from an EMBL/GenBank/DDBJ whole genome shotgun (WGS) entry which is preliminary data.</text>
</comment>
<feature type="compositionally biased region" description="Low complexity" evidence="5">
    <location>
        <begin position="515"/>
        <end position="525"/>
    </location>
</feature>
<feature type="region of interest" description="Disordered" evidence="5">
    <location>
        <begin position="1784"/>
        <end position="1844"/>
    </location>
</feature>
<feature type="region of interest" description="Disordered" evidence="5">
    <location>
        <begin position="500"/>
        <end position="526"/>
    </location>
</feature>
<dbReference type="EMBL" id="JAPWDV010000003">
    <property type="protein sequence ID" value="KAJ6216279.1"/>
    <property type="molecule type" value="Genomic_DNA"/>
</dbReference>
<keyword evidence="2 4" id="KW-0863">Zinc-finger</keyword>
<feature type="compositionally biased region" description="Low complexity" evidence="5">
    <location>
        <begin position="691"/>
        <end position="706"/>
    </location>
</feature>